<accession>A0A3R5ZMT9</accession>
<proteinExistence type="inferred from homology"/>
<dbReference type="InterPro" id="IPR013325">
    <property type="entry name" value="RNA_pol_sigma_r2"/>
</dbReference>
<feature type="domain" description="RNA polymerase sigma-70" evidence="6">
    <location>
        <begin position="46"/>
        <end position="59"/>
    </location>
</feature>
<dbReference type="Gene3D" id="1.20.120.1810">
    <property type="match status" value="1"/>
</dbReference>
<evidence type="ECO:0000256" key="1">
    <source>
        <dbReference type="ARBA" id="ARBA00023015"/>
    </source>
</evidence>
<dbReference type="InterPro" id="IPR000943">
    <property type="entry name" value="RNA_pol_sigma70"/>
</dbReference>
<name>A0A3R5ZMT9_9FIRM</name>
<dbReference type="Proteomes" id="UP000283295">
    <property type="component" value="Unassembled WGS sequence"/>
</dbReference>
<dbReference type="InterPro" id="IPR007630">
    <property type="entry name" value="RNA_pol_sigma70_r4"/>
</dbReference>
<evidence type="ECO:0000313" key="9">
    <source>
        <dbReference type="Proteomes" id="UP000283295"/>
    </source>
</evidence>
<keyword evidence="1 5" id="KW-0805">Transcription regulation</keyword>
<dbReference type="SUPFAM" id="SSF88946">
    <property type="entry name" value="Sigma2 domain of RNA polymerase sigma factors"/>
    <property type="match status" value="1"/>
</dbReference>
<dbReference type="InterPro" id="IPR014284">
    <property type="entry name" value="RNA_pol_sigma-70_dom"/>
</dbReference>
<evidence type="ECO:0000259" key="7">
    <source>
        <dbReference type="PROSITE" id="PS00716"/>
    </source>
</evidence>
<dbReference type="SUPFAM" id="SSF88659">
    <property type="entry name" value="Sigma3 and sigma4 domains of RNA polymerase sigma factors"/>
    <property type="match status" value="2"/>
</dbReference>
<evidence type="ECO:0000256" key="2">
    <source>
        <dbReference type="ARBA" id="ARBA00023082"/>
    </source>
</evidence>
<dbReference type="InterPro" id="IPR050239">
    <property type="entry name" value="Sigma-70_RNA_pol_init_factors"/>
</dbReference>
<dbReference type="InterPro" id="IPR013324">
    <property type="entry name" value="RNA_pol_sigma_r3/r4-like"/>
</dbReference>
<dbReference type="PROSITE" id="PS00716">
    <property type="entry name" value="SIGMA70_2"/>
    <property type="match status" value="1"/>
</dbReference>
<dbReference type="Pfam" id="PF04545">
    <property type="entry name" value="Sigma70_r4"/>
    <property type="match status" value="1"/>
</dbReference>
<evidence type="ECO:0000256" key="5">
    <source>
        <dbReference type="RuleBase" id="RU362124"/>
    </source>
</evidence>
<protein>
    <recommendedName>
        <fullName evidence="5">RNA polymerase sigma factor</fullName>
    </recommendedName>
</protein>
<dbReference type="CDD" id="cd06171">
    <property type="entry name" value="Sigma70_r4"/>
    <property type="match status" value="1"/>
</dbReference>
<comment type="similarity">
    <text evidence="5">Belongs to the sigma-70 factor family.</text>
</comment>
<dbReference type="PANTHER" id="PTHR30603:SF17">
    <property type="entry name" value="RNA POLYMERASE SIGMA-G FACTOR"/>
    <property type="match status" value="1"/>
</dbReference>
<dbReference type="PANTHER" id="PTHR30603">
    <property type="entry name" value="RNA POLYMERASE SIGMA FACTOR RPO"/>
    <property type="match status" value="1"/>
</dbReference>
<dbReference type="Gene3D" id="1.10.10.10">
    <property type="entry name" value="Winged helix-like DNA-binding domain superfamily/Winged helix DNA-binding domain"/>
    <property type="match status" value="2"/>
</dbReference>
<dbReference type="NCBIfam" id="TIGR02937">
    <property type="entry name" value="sigma70-ECF"/>
    <property type="match status" value="1"/>
</dbReference>
<reference evidence="8 9" key="1">
    <citation type="submission" date="2018-08" db="EMBL/GenBank/DDBJ databases">
        <title>A genome reference for cultivated species of the human gut microbiota.</title>
        <authorList>
            <person name="Zou Y."/>
            <person name="Xue W."/>
            <person name="Luo G."/>
        </authorList>
    </citation>
    <scope>NUCLEOTIDE SEQUENCE [LARGE SCALE GENOMIC DNA]</scope>
    <source>
        <strain evidence="8 9">AF22-21</strain>
    </source>
</reference>
<dbReference type="GO" id="GO:0016987">
    <property type="term" value="F:sigma factor activity"/>
    <property type="evidence" value="ECO:0007669"/>
    <property type="project" value="UniProtKB-KW"/>
</dbReference>
<dbReference type="PROSITE" id="PS00715">
    <property type="entry name" value="SIGMA70_1"/>
    <property type="match status" value="1"/>
</dbReference>
<comment type="function">
    <text evidence="5">Sigma factors are initiation factors that promote the attachment of RNA polymerase to specific initiation sites and are then released.</text>
</comment>
<dbReference type="AlphaFoldDB" id="A0A3R5ZMT9"/>
<evidence type="ECO:0000313" key="8">
    <source>
        <dbReference type="EMBL" id="RGS44077.1"/>
    </source>
</evidence>
<sequence length="224" mass="25928">MTDNLQLLRLAKEGDITARDRLITENMGLVVSVAKRYIGRGQELEDLIQIGLIGLIKAVDRFDLEYDVMFSTYSVPLIQGEIRRFLRDDGLVRVSRNLKTIHYRAEKYRQEYQRTNGREPTVDEICAEIGSDPEELVMAMESAVDISNIEEMGELQTSCREEERVVEKLYVKQLLDTLPEREKKLITLRYFGEKTQGETGRILGMSQVQVSRLEKKILRELKRA</sequence>
<dbReference type="EMBL" id="QRVK01000002">
    <property type="protein sequence ID" value="RGS44077.1"/>
    <property type="molecule type" value="Genomic_DNA"/>
</dbReference>
<dbReference type="InterPro" id="IPR036388">
    <property type="entry name" value="WH-like_DNA-bd_sf"/>
</dbReference>
<dbReference type="GO" id="GO:0006352">
    <property type="term" value="P:DNA-templated transcription initiation"/>
    <property type="evidence" value="ECO:0007669"/>
    <property type="project" value="InterPro"/>
</dbReference>
<evidence type="ECO:0000256" key="3">
    <source>
        <dbReference type="ARBA" id="ARBA00023125"/>
    </source>
</evidence>
<comment type="caution">
    <text evidence="8">The sequence shown here is derived from an EMBL/GenBank/DDBJ whole genome shotgun (WGS) entry which is preliminary data.</text>
</comment>
<dbReference type="PRINTS" id="PR00046">
    <property type="entry name" value="SIGMA70FCT"/>
</dbReference>
<evidence type="ECO:0000256" key="4">
    <source>
        <dbReference type="ARBA" id="ARBA00023163"/>
    </source>
</evidence>
<keyword evidence="2 5" id="KW-0731">Sigma factor</keyword>
<dbReference type="Pfam" id="PF04542">
    <property type="entry name" value="Sigma70_r2"/>
    <property type="match status" value="1"/>
</dbReference>
<evidence type="ECO:0000259" key="6">
    <source>
        <dbReference type="PROSITE" id="PS00715"/>
    </source>
</evidence>
<dbReference type="OrthoDB" id="9809557at2"/>
<organism evidence="8 9">
    <name type="scientific">Coprococcus eutactus</name>
    <dbReference type="NCBI Taxonomy" id="33043"/>
    <lineage>
        <taxon>Bacteria</taxon>
        <taxon>Bacillati</taxon>
        <taxon>Bacillota</taxon>
        <taxon>Clostridia</taxon>
        <taxon>Lachnospirales</taxon>
        <taxon>Lachnospiraceae</taxon>
        <taxon>Coprococcus</taxon>
    </lineage>
</organism>
<keyword evidence="3 5" id="KW-0238">DNA-binding</keyword>
<feature type="domain" description="RNA polymerase sigma-70" evidence="7">
    <location>
        <begin position="195"/>
        <end position="221"/>
    </location>
</feature>
<gene>
    <name evidence="8" type="ORF">DWX94_01415</name>
</gene>
<dbReference type="GO" id="GO:0003677">
    <property type="term" value="F:DNA binding"/>
    <property type="evidence" value="ECO:0007669"/>
    <property type="project" value="UniProtKB-KW"/>
</dbReference>
<keyword evidence="4 5" id="KW-0804">Transcription</keyword>
<dbReference type="InterPro" id="IPR007627">
    <property type="entry name" value="RNA_pol_sigma70_r2"/>
</dbReference>